<evidence type="ECO:0000313" key="2">
    <source>
        <dbReference type="Proteomes" id="UP001152320"/>
    </source>
</evidence>
<sequence length="189" mass="20832">MTIGAVGSGGFWILGVHSLVRSNIDNCTTCKRLRAKPITQQMADLPKDRIETSPPFTNVGTDVFGPWTIVTRCTRGGSANSKRWAVIFTCLSSRAVHVEVVESMDTSSFIMALRRFMAIRGPIAKLRCDQGTNFIGASSELEGSAGNLDQRRINQYLSSKGKEWHFKPPSRLTLWGSMGKSDQNFTTCP</sequence>
<dbReference type="SUPFAM" id="SSF53098">
    <property type="entry name" value="Ribonuclease H-like"/>
    <property type="match status" value="1"/>
</dbReference>
<dbReference type="Gene3D" id="3.30.420.10">
    <property type="entry name" value="Ribonuclease H-like superfamily/Ribonuclease H"/>
    <property type="match status" value="1"/>
</dbReference>
<dbReference type="PANTHER" id="PTHR47331">
    <property type="entry name" value="PHD-TYPE DOMAIN-CONTAINING PROTEIN"/>
    <property type="match status" value="1"/>
</dbReference>
<dbReference type="AlphaFoldDB" id="A0A9Q1C4F0"/>
<dbReference type="EMBL" id="JAIZAY010000007">
    <property type="protein sequence ID" value="KAJ8038197.1"/>
    <property type="molecule type" value="Genomic_DNA"/>
</dbReference>
<dbReference type="InterPro" id="IPR012337">
    <property type="entry name" value="RNaseH-like_sf"/>
</dbReference>
<dbReference type="OrthoDB" id="10068969at2759"/>
<proteinExistence type="predicted"/>
<comment type="caution">
    <text evidence="1">The sequence shown here is derived from an EMBL/GenBank/DDBJ whole genome shotgun (WGS) entry which is preliminary data.</text>
</comment>
<protein>
    <recommendedName>
        <fullName evidence="3">Integrase catalytic domain-containing protein</fullName>
    </recommendedName>
</protein>
<reference evidence="1" key="1">
    <citation type="submission" date="2021-10" db="EMBL/GenBank/DDBJ databases">
        <title>Tropical sea cucumber genome reveals ecological adaptation and Cuvierian tubules defense mechanism.</title>
        <authorList>
            <person name="Chen T."/>
        </authorList>
    </citation>
    <scope>NUCLEOTIDE SEQUENCE</scope>
    <source>
        <strain evidence="1">Nanhai2018</strain>
        <tissue evidence="1">Muscle</tissue>
    </source>
</reference>
<dbReference type="PANTHER" id="PTHR47331:SF6">
    <property type="entry name" value="DOUBLECORTIN DOMAIN-CONTAINING PROTEIN"/>
    <property type="match status" value="1"/>
</dbReference>
<dbReference type="InterPro" id="IPR036397">
    <property type="entry name" value="RNaseH_sf"/>
</dbReference>
<organism evidence="1 2">
    <name type="scientific">Holothuria leucospilota</name>
    <name type="common">Black long sea cucumber</name>
    <name type="synonym">Mertensiothuria leucospilota</name>
    <dbReference type="NCBI Taxonomy" id="206669"/>
    <lineage>
        <taxon>Eukaryota</taxon>
        <taxon>Metazoa</taxon>
        <taxon>Echinodermata</taxon>
        <taxon>Eleutherozoa</taxon>
        <taxon>Echinozoa</taxon>
        <taxon>Holothuroidea</taxon>
        <taxon>Aspidochirotacea</taxon>
        <taxon>Aspidochirotida</taxon>
        <taxon>Holothuriidae</taxon>
        <taxon>Holothuria</taxon>
    </lineage>
</organism>
<gene>
    <name evidence="1" type="ORF">HOLleu_15542</name>
</gene>
<name>A0A9Q1C4F0_HOLLE</name>
<dbReference type="Proteomes" id="UP001152320">
    <property type="component" value="Chromosome 7"/>
</dbReference>
<keyword evidence="2" id="KW-1185">Reference proteome</keyword>
<dbReference type="GO" id="GO:0003676">
    <property type="term" value="F:nucleic acid binding"/>
    <property type="evidence" value="ECO:0007669"/>
    <property type="project" value="InterPro"/>
</dbReference>
<evidence type="ECO:0008006" key="3">
    <source>
        <dbReference type="Google" id="ProtNLM"/>
    </source>
</evidence>
<accession>A0A9Q1C4F0</accession>
<evidence type="ECO:0000313" key="1">
    <source>
        <dbReference type="EMBL" id="KAJ8038197.1"/>
    </source>
</evidence>